<feature type="domain" description="Retrovirus-related Pol polyprotein from transposon TNT 1-94-like beta-barrel" evidence="2">
    <location>
        <begin position="260"/>
        <end position="317"/>
    </location>
</feature>
<sequence length="317" mass="35589">MLLDALIEKYDISTVENVAEVWNKLVPMTKKGIEERINWVIDVAEKVFLPSEFDLAFYHSSSNDVRISFEQNKRYKKDVFCACFLMAMSPEYQKQCLDFHGMEQSITFDQVVSRMRRETKPTSETAMIATKKWIRNNSNQHKKKGNFKCYVCSGNHHVKECPTLKERIPNAHVFKQPAEQLGQSEKPSQPSQSAQGSQGHPAAQSSHRTQSTGANAWFATVPGQGVGHLGFVAYDSTNIEFDAVALFTRAKEAEISKLDWLFDSGTTIHVCNEREKFQDLSSTYGGTISGVAGKVPIKGYGTINVGKFTFHDVAYVP</sequence>
<dbReference type="Proteomes" id="UP000001640">
    <property type="component" value="Chromosome 5"/>
</dbReference>
<dbReference type="RefSeq" id="XP_003676723.1">
    <property type="nucleotide sequence ID" value="XM_003676675.1"/>
</dbReference>
<reference evidence="3 4" key="1">
    <citation type="journal article" date="2011" name="Proc. Natl. Acad. Sci. U.S.A.">
        <title>Evolutionary erosion of yeast sex chromosomes by mating-type switching accidents.</title>
        <authorList>
            <person name="Gordon J.L."/>
            <person name="Armisen D."/>
            <person name="Proux-Wera E."/>
            <person name="Oheigeartaigh S.S."/>
            <person name="Byrne K.P."/>
            <person name="Wolfe K.H."/>
        </authorList>
    </citation>
    <scope>NUCLEOTIDE SEQUENCE [LARGE SCALE GENOMIC DNA]</scope>
    <source>
        <strain evidence="4">ATCC 76901 / BCRC 22586 / CBS 4309 / NBRC 1992 / NRRL Y-12630</strain>
    </source>
</reference>
<keyword evidence="4" id="KW-1185">Reference proteome</keyword>
<name>G0VFU7_NAUCA</name>
<evidence type="ECO:0000313" key="3">
    <source>
        <dbReference type="EMBL" id="CCC70364.1"/>
    </source>
</evidence>
<evidence type="ECO:0000259" key="2">
    <source>
        <dbReference type="Pfam" id="PF22936"/>
    </source>
</evidence>
<reference key="2">
    <citation type="submission" date="2011-08" db="EMBL/GenBank/DDBJ databases">
        <title>Genome sequence of Naumovozyma castellii.</title>
        <authorList>
            <person name="Gordon J.L."/>
            <person name="Armisen D."/>
            <person name="Proux-Wera E."/>
            <person name="OhEigeartaigh S.S."/>
            <person name="Byrne K.P."/>
            <person name="Wolfe K.H."/>
        </authorList>
    </citation>
    <scope>NUCLEOTIDE SEQUENCE</scope>
    <source>
        <strain>Type strain:CBS 4309</strain>
    </source>
</reference>
<evidence type="ECO:0000256" key="1">
    <source>
        <dbReference type="SAM" id="MobiDB-lite"/>
    </source>
</evidence>
<dbReference type="OrthoDB" id="2663223at2759"/>
<dbReference type="InParanoid" id="G0VFU7"/>
<feature type="compositionally biased region" description="Low complexity" evidence="1">
    <location>
        <begin position="187"/>
        <end position="206"/>
    </location>
</feature>
<proteinExistence type="predicted"/>
<feature type="region of interest" description="Disordered" evidence="1">
    <location>
        <begin position="178"/>
        <end position="211"/>
    </location>
</feature>
<dbReference type="GeneID" id="96903995"/>
<accession>G0VFU7</accession>
<dbReference type="KEGG" id="ncs:NCAS_0E02940"/>
<dbReference type="EMBL" id="HE576756">
    <property type="protein sequence ID" value="CCC70364.1"/>
    <property type="molecule type" value="Genomic_DNA"/>
</dbReference>
<dbReference type="AlphaFoldDB" id="G0VFU7"/>
<dbReference type="Pfam" id="PF22936">
    <property type="entry name" value="Pol_BBD"/>
    <property type="match status" value="1"/>
</dbReference>
<gene>
    <name evidence="3" type="primary">NCAS0E02940</name>
    <name evidence="3" type="ordered locus">NCAS_0E02940</name>
</gene>
<dbReference type="HOGENOM" id="CLU_877408_0_0_1"/>
<dbReference type="OMA" id="IEERINW"/>
<evidence type="ECO:0000313" key="4">
    <source>
        <dbReference type="Proteomes" id="UP000001640"/>
    </source>
</evidence>
<dbReference type="InterPro" id="IPR054722">
    <property type="entry name" value="PolX-like_BBD"/>
</dbReference>
<protein>
    <recommendedName>
        <fullName evidence="2">Retrovirus-related Pol polyprotein from transposon TNT 1-94-like beta-barrel domain-containing protein</fullName>
    </recommendedName>
</protein>
<organism evidence="3 4">
    <name type="scientific">Naumovozyma castellii</name>
    <name type="common">Yeast</name>
    <name type="synonym">Saccharomyces castellii</name>
    <dbReference type="NCBI Taxonomy" id="27288"/>
    <lineage>
        <taxon>Eukaryota</taxon>
        <taxon>Fungi</taxon>
        <taxon>Dikarya</taxon>
        <taxon>Ascomycota</taxon>
        <taxon>Saccharomycotina</taxon>
        <taxon>Saccharomycetes</taxon>
        <taxon>Saccharomycetales</taxon>
        <taxon>Saccharomycetaceae</taxon>
        <taxon>Naumovozyma</taxon>
    </lineage>
</organism>